<sequence length="78" mass="8699">MKKKLNEDILLGSFKSILKLSVVRKVPETIKIQALGIIETLGSIISHGTSKKFADVRTHLRKVSKKSLSLKKRLGQKS</sequence>
<evidence type="ECO:0000313" key="2">
    <source>
        <dbReference type="Proteomes" id="UP001138780"/>
    </source>
</evidence>
<dbReference type="EMBL" id="MRXX01000005">
    <property type="protein sequence ID" value="MBK4779432.1"/>
    <property type="molecule type" value="Genomic_DNA"/>
</dbReference>
<evidence type="ECO:0000313" key="1">
    <source>
        <dbReference type="EMBL" id="MBK4779432.1"/>
    </source>
</evidence>
<organism evidence="1 2">
    <name type="scientific">Streptococcus lactarius</name>
    <dbReference type="NCBI Taxonomy" id="684066"/>
    <lineage>
        <taxon>Bacteria</taxon>
        <taxon>Bacillati</taxon>
        <taxon>Bacillota</taxon>
        <taxon>Bacilli</taxon>
        <taxon>Lactobacillales</taxon>
        <taxon>Streptococcaceae</taxon>
        <taxon>Streptococcus</taxon>
    </lineage>
</organism>
<dbReference type="Proteomes" id="UP001138780">
    <property type="component" value="Unassembled WGS sequence"/>
</dbReference>
<reference evidence="1" key="1">
    <citation type="submission" date="2016-12" db="EMBL/GenBank/DDBJ databases">
        <title>Draft genome of Streptococcus lactarius CCUG 66490T type strain.</title>
        <authorList>
            <person name="Salva-Serra F."/>
            <person name="Engstrom-Jakobsson H."/>
            <person name="Thorell K."/>
            <person name="Gomila M."/>
            <person name="Gonzales-Siles L."/>
            <person name="Busquets A."/>
            <person name="Jaen-Luchoro D."/>
            <person name="Karlsson R."/>
            <person name="Kristiansson E."/>
            <person name="Moore E."/>
        </authorList>
    </citation>
    <scope>NUCLEOTIDE SEQUENCE</scope>
    <source>
        <strain evidence="1">CCUG 66490</strain>
    </source>
</reference>
<proteinExistence type="predicted"/>
<comment type="caution">
    <text evidence="1">The sequence shown here is derived from an EMBL/GenBank/DDBJ whole genome shotgun (WGS) entry which is preliminary data.</text>
</comment>
<name>A0A9X1BC31_9STRE</name>
<gene>
    <name evidence="1" type="ORF">BTU61_04365</name>
</gene>
<dbReference type="AlphaFoldDB" id="A0A9X1BC31"/>
<accession>A0A9X1BC31</accession>
<protein>
    <submittedName>
        <fullName evidence="1">Uncharacterized protein</fullName>
    </submittedName>
</protein>